<organism evidence="2 3">
    <name type="scientific">Phytohabitans houttuyneae</name>
    <dbReference type="NCBI Taxonomy" id="1076126"/>
    <lineage>
        <taxon>Bacteria</taxon>
        <taxon>Bacillati</taxon>
        <taxon>Actinomycetota</taxon>
        <taxon>Actinomycetes</taxon>
        <taxon>Micromonosporales</taxon>
        <taxon>Micromonosporaceae</taxon>
    </lineage>
</organism>
<dbReference type="EMBL" id="BLPF01000004">
    <property type="protein sequence ID" value="GFJ85023.1"/>
    <property type="molecule type" value="Genomic_DNA"/>
</dbReference>
<sequence>MRFERQIPLDELANRDRRRQLRKYLREAGELGRLDATDHPVVSDHDHQH</sequence>
<gene>
    <name evidence="2" type="ORF">Phou_092030</name>
</gene>
<reference evidence="2 3" key="2">
    <citation type="submission" date="2020-03" db="EMBL/GenBank/DDBJ databases">
        <authorList>
            <person name="Ichikawa N."/>
            <person name="Kimura A."/>
            <person name="Kitahashi Y."/>
            <person name="Uohara A."/>
        </authorList>
    </citation>
    <scope>NUCLEOTIDE SEQUENCE [LARGE SCALE GENOMIC DNA]</scope>
    <source>
        <strain evidence="2 3">NBRC 108639</strain>
    </source>
</reference>
<name>A0A6V8KII8_9ACTN</name>
<dbReference type="RefSeq" id="WP_173069856.1">
    <property type="nucleotide sequence ID" value="NZ_BAABGO010000014.1"/>
</dbReference>
<reference evidence="2 3" key="1">
    <citation type="submission" date="2020-03" db="EMBL/GenBank/DDBJ databases">
        <title>Whole genome shotgun sequence of Phytohabitans houttuyneae NBRC 108639.</title>
        <authorList>
            <person name="Komaki H."/>
            <person name="Tamura T."/>
        </authorList>
    </citation>
    <scope>NUCLEOTIDE SEQUENCE [LARGE SCALE GENOMIC DNA]</scope>
    <source>
        <strain evidence="2 3">NBRC 108639</strain>
    </source>
</reference>
<dbReference type="AlphaFoldDB" id="A0A6V8KII8"/>
<proteinExistence type="predicted"/>
<feature type="region of interest" description="Disordered" evidence="1">
    <location>
        <begin position="28"/>
        <end position="49"/>
    </location>
</feature>
<dbReference type="Proteomes" id="UP000482800">
    <property type="component" value="Unassembled WGS sequence"/>
</dbReference>
<evidence type="ECO:0000313" key="3">
    <source>
        <dbReference type="Proteomes" id="UP000482800"/>
    </source>
</evidence>
<keyword evidence="3" id="KW-1185">Reference proteome</keyword>
<evidence type="ECO:0000313" key="2">
    <source>
        <dbReference type="EMBL" id="GFJ85023.1"/>
    </source>
</evidence>
<accession>A0A6V8KII8</accession>
<comment type="caution">
    <text evidence="2">The sequence shown here is derived from an EMBL/GenBank/DDBJ whole genome shotgun (WGS) entry which is preliminary data.</text>
</comment>
<evidence type="ECO:0000256" key="1">
    <source>
        <dbReference type="SAM" id="MobiDB-lite"/>
    </source>
</evidence>
<protein>
    <submittedName>
        <fullName evidence="2">Uncharacterized protein</fullName>
    </submittedName>
</protein>